<comment type="catalytic activity">
    <reaction evidence="1">
        <text>(6R)-NADHX = (6S)-NADHX</text>
        <dbReference type="Rhea" id="RHEA:32215"/>
        <dbReference type="ChEBI" id="CHEBI:64074"/>
        <dbReference type="ChEBI" id="CHEBI:64075"/>
        <dbReference type="EC" id="5.1.99.6"/>
    </reaction>
</comment>
<dbReference type="EC" id="5.1.99.6" evidence="1"/>
<protein>
    <recommendedName>
        <fullName evidence="1">NAD(P)H-hydrate epimerase</fullName>
        <ecNumber evidence="1">5.1.99.6</ecNumber>
    </recommendedName>
    <alternativeName>
        <fullName evidence="1">Apolipoprotein A-I-binding protein</fullName>
        <shortName evidence="1">AI-BP</shortName>
    </alternativeName>
    <alternativeName>
        <fullName evidence="1">NAD(P)HX epimerase</fullName>
    </alternativeName>
</protein>
<dbReference type="InterPro" id="IPR011990">
    <property type="entry name" value="TPR-like_helical_dom_sf"/>
</dbReference>
<comment type="subcellular location">
    <subcellularLocation>
        <location evidence="1">Mitochondrion</location>
    </subcellularLocation>
    <subcellularLocation>
        <location evidence="1">Secreted</location>
    </subcellularLocation>
</comment>
<keyword evidence="1" id="KW-0520">NAD</keyword>
<feature type="binding site" evidence="1">
    <location>
        <position position="594"/>
    </location>
    <ligand>
        <name>(6S)-NADPHX</name>
        <dbReference type="ChEBI" id="CHEBI:64076"/>
    </ligand>
</feature>
<keyword evidence="5" id="KW-0449">Lipoprotein</keyword>
<evidence type="ECO:0000259" key="4">
    <source>
        <dbReference type="PROSITE" id="PS51385"/>
    </source>
</evidence>
<keyword evidence="6" id="KW-1185">Reference proteome</keyword>
<keyword evidence="1" id="KW-0479">Metal-binding</keyword>
<evidence type="ECO:0000256" key="1">
    <source>
        <dbReference type="HAMAP-Rule" id="MF_03159"/>
    </source>
</evidence>
<dbReference type="Pfam" id="PF13174">
    <property type="entry name" value="TPR_6"/>
    <property type="match status" value="1"/>
</dbReference>
<dbReference type="InterPro" id="IPR024812">
    <property type="entry name" value="TPR_24"/>
</dbReference>
<dbReference type="EMBL" id="KB545907">
    <property type="protein sequence ID" value="EMP31323.1"/>
    <property type="molecule type" value="Genomic_DNA"/>
</dbReference>
<keyword evidence="1" id="KW-0413">Isomerase</keyword>
<dbReference type="AlphaFoldDB" id="M7BGX4"/>
<evidence type="ECO:0000313" key="6">
    <source>
        <dbReference type="Proteomes" id="UP000031443"/>
    </source>
</evidence>
<sequence length="703" mass="76269">MASVESTGSEDPPVDPDPPAPLASKKKKWKEKAKAPGEAGEGGDKPLKNQAEIAGLTKAGHRALLLGEAQEALACFKKAFLLSLETPSAQVQKACAFNLGAAYVETGKPEKGLEFLLKSQPKEGEAGEHLGDLYFNIGVAHEGLQDFPKALEHFRKALGHYCPAQAGNQAGAYMKMGYCYLGMQDPSRAAQCFQEAGQAYAVAEKLEGAVVALAEASNYMLQSRWYGAGEIIEVLNKCQLLCENIPNKALLGKVYNDMGLSYAQLKVFSLAAESFEKALPLCQADQADRRKEAMVLQNLGAAHNTLENFDVALGFHQRAALLHGMLGNRKAQGQCFGNLAYAFSQLGDHEAAGENYLHSMQAFKDSDDLPGQWQACEGLGAARFHLGDPEKAILHYKEALTLLSKCRDVPETAQERIVNKLTDAIQYQLSLNSRFSHGEEAQAIDQELFTEYKFSVGQLMELAGLSCATAIAKAYPPSSFTQSPPTVLIVCGPGNNGGDGLVCARHLKMFGYEPTVYYPKRPGKALFEGLTTQCQKMDIPLLSEFPSEAMLIDELYGLVVDAIFGFSFKGAVREPFGSILRTLEQVTVPIASIDIPSGSFRPAPALSKLFGIHSLFSFDHIGCISMVLIASIDIPSGWDVEKGNPDSIQPDMLISLTAPKKAAQHFAGRYHFLGGRFVPMALQQKYSLNLPPYPETDCVLQLP</sequence>
<organism evidence="5 6">
    <name type="scientific">Chelonia mydas</name>
    <name type="common">Green sea-turtle</name>
    <name type="synonym">Chelonia agassizi</name>
    <dbReference type="NCBI Taxonomy" id="8469"/>
    <lineage>
        <taxon>Eukaryota</taxon>
        <taxon>Metazoa</taxon>
        <taxon>Chordata</taxon>
        <taxon>Craniata</taxon>
        <taxon>Vertebrata</taxon>
        <taxon>Euteleostomi</taxon>
        <taxon>Archelosauria</taxon>
        <taxon>Testudinata</taxon>
        <taxon>Testudines</taxon>
        <taxon>Cryptodira</taxon>
        <taxon>Durocryptodira</taxon>
        <taxon>Americhelydia</taxon>
        <taxon>Chelonioidea</taxon>
        <taxon>Cheloniidae</taxon>
        <taxon>Chelonia</taxon>
    </lineage>
</organism>
<dbReference type="Pfam" id="PF13424">
    <property type="entry name" value="TPR_12"/>
    <property type="match status" value="1"/>
</dbReference>
<dbReference type="Pfam" id="PF13181">
    <property type="entry name" value="TPR_8"/>
    <property type="match status" value="1"/>
</dbReference>
<dbReference type="SMART" id="SM00028">
    <property type="entry name" value="TPR"/>
    <property type="match status" value="7"/>
</dbReference>
<dbReference type="SUPFAM" id="SSF64153">
    <property type="entry name" value="YjeF N-terminal domain-like"/>
    <property type="match status" value="2"/>
</dbReference>
<feature type="binding site" evidence="1">
    <location>
        <position position="561"/>
    </location>
    <ligand>
        <name>K(+)</name>
        <dbReference type="ChEBI" id="CHEBI:29103"/>
    </ligand>
</feature>
<feature type="binding site" evidence="1">
    <location>
        <begin position="565"/>
        <end position="571"/>
    </location>
    <ligand>
        <name>(6S)-NADPHX</name>
        <dbReference type="ChEBI" id="CHEBI:64076"/>
    </ligand>
</feature>
<gene>
    <name evidence="1" type="primary">APOA1BP</name>
    <name evidence="1" type="synonym">AIBP</name>
    <name evidence="5" type="ORF">UY3_11547</name>
</gene>
<comment type="catalytic activity">
    <reaction evidence="1">
        <text>(6R)-NADPHX = (6S)-NADPHX</text>
        <dbReference type="Rhea" id="RHEA:32227"/>
        <dbReference type="ChEBI" id="CHEBI:64076"/>
        <dbReference type="ChEBI" id="CHEBI:64077"/>
        <dbReference type="EC" id="5.1.99.6"/>
    </reaction>
</comment>
<dbReference type="GO" id="GO:0005576">
    <property type="term" value="C:extracellular region"/>
    <property type="evidence" value="ECO:0007669"/>
    <property type="project" value="UniProtKB-SubCell"/>
</dbReference>
<dbReference type="Gene3D" id="1.25.40.10">
    <property type="entry name" value="Tetratricopeptide repeat domain"/>
    <property type="match status" value="2"/>
</dbReference>
<dbReference type="PANTHER" id="PTHR47050:SF2">
    <property type="entry name" value="TETRATRICOPEPTIDE REPEAT PROTEIN 24"/>
    <property type="match status" value="1"/>
</dbReference>
<comment type="function">
    <text evidence="1">Catalyzes the epimerization of the S- and R-forms of NAD(P)HX, a damaged form of NAD(P)H that is a result of enzymatic or heat-dependent hydration. This is a prerequisite for the S-specific NAD(P)H-hydrate dehydratase to allow the repair of both epimers of NAD(P)HX.</text>
</comment>
<evidence type="ECO:0000313" key="5">
    <source>
        <dbReference type="EMBL" id="EMP31323.1"/>
    </source>
</evidence>
<keyword evidence="1" id="KW-0964">Secreted</keyword>
<evidence type="ECO:0000256" key="2">
    <source>
        <dbReference type="PROSITE-ProRule" id="PRU00339"/>
    </source>
</evidence>
<dbReference type="GO" id="GO:0052856">
    <property type="term" value="F:NAD(P)HX epimerase activity"/>
    <property type="evidence" value="ECO:0007669"/>
    <property type="project" value="UniProtKB-UniRule"/>
</dbReference>
<feature type="binding site" evidence="1">
    <location>
        <position position="496"/>
    </location>
    <ligand>
        <name>K(+)</name>
        <dbReference type="ChEBI" id="CHEBI:29103"/>
    </ligand>
</feature>
<dbReference type="PROSITE" id="PS51385">
    <property type="entry name" value="YJEF_N"/>
    <property type="match status" value="1"/>
</dbReference>
<dbReference type="Gene3D" id="3.40.50.10260">
    <property type="entry name" value="YjeF N-terminal domain"/>
    <property type="match status" value="2"/>
</dbReference>
<dbReference type="Proteomes" id="UP000031443">
    <property type="component" value="Unassembled WGS sequence"/>
</dbReference>
<dbReference type="GO" id="GO:0046872">
    <property type="term" value="F:metal ion binding"/>
    <property type="evidence" value="ECO:0007669"/>
    <property type="project" value="UniProtKB-KW"/>
</dbReference>
<feature type="domain" description="YjeF N-terminal" evidence="4">
    <location>
        <begin position="441"/>
        <end position="690"/>
    </location>
</feature>
<keyword evidence="2" id="KW-0802">TPR repeat</keyword>
<keyword evidence="1" id="KW-0496">Mitochondrion</keyword>
<dbReference type="PROSITE" id="PS50005">
    <property type="entry name" value="TPR"/>
    <property type="match status" value="1"/>
</dbReference>
<dbReference type="GO" id="GO:0005739">
    <property type="term" value="C:mitochondrion"/>
    <property type="evidence" value="ECO:0007669"/>
    <property type="project" value="UniProtKB-SubCell"/>
</dbReference>
<dbReference type="PANTHER" id="PTHR47050">
    <property type="entry name" value="TETRATRICOPEPTIDE REPEAT PROTEIN 24"/>
    <property type="match status" value="1"/>
</dbReference>
<feature type="region of interest" description="Disordered" evidence="3">
    <location>
        <begin position="1"/>
        <end position="47"/>
    </location>
</feature>
<comment type="similarity">
    <text evidence="1">Belongs to the NnrE/AIBP family.</text>
</comment>
<dbReference type="HAMAP" id="MF_01966">
    <property type="entry name" value="NADHX_epimerase"/>
    <property type="match status" value="1"/>
</dbReference>
<dbReference type="InterPro" id="IPR004443">
    <property type="entry name" value="YjeF_N_dom"/>
</dbReference>
<accession>M7BGX4</accession>
<dbReference type="InterPro" id="IPR019734">
    <property type="entry name" value="TPR_rpt"/>
</dbReference>
<name>M7BGX4_CHEMY</name>
<proteinExistence type="inferred from homology"/>
<evidence type="ECO:0000256" key="3">
    <source>
        <dbReference type="SAM" id="MobiDB-lite"/>
    </source>
</evidence>
<dbReference type="InterPro" id="IPR036652">
    <property type="entry name" value="YjeF_N_dom_sf"/>
</dbReference>
<feature type="repeat" description="TPR" evidence="2">
    <location>
        <begin position="252"/>
        <end position="285"/>
    </location>
</feature>
<dbReference type="STRING" id="8469.M7BGX4"/>
<feature type="binding site" evidence="1">
    <location>
        <begin position="495"/>
        <end position="499"/>
    </location>
    <ligand>
        <name>(6S)-NADPHX</name>
        <dbReference type="ChEBI" id="CHEBI:64076"/>
    </ligand>
</feature>
<dbReference type="GO" id="GO:0000166">
    <property type="term" value="F:nucleotide binding"/>
    <property type="evidence" value="ECO:0007669"/>
    <property type="project" value="UniProtKB-KW"/>
</dbReference>
<comment type="caution">
    <text evidence="1">Lacks conserved residue(s) required for the propagation of feature annotation.</text>
</comment>
<reference evidence="6" key="1">
    <citation type="journal article" date="2013" name="Nat. Genet.">
        <title>The draft genomes of soft-shell turtle and green sea turtle yield insights into the development and evolution of the turtle-specific body plan.</title>
        <authorList>
            <person name="Wang Z."/>
            <person name="Pascual-Anaya J."/>
            <person name="Zadissa A."/>
            <person name="Li W."/>
            <person name="Niimura Y."/>
            <person name="Huang Z."/>
            <person name="Li C."/>
            <person name="White S."/>
            <person name="Xiong Z."/>
            <person name="Fang D."/>
            <person name="Wang B."/>
            <person name="Ming Y."/>
            <person name="Chen Y."/>
            <person name="Zheng Y."/>
            <person name="Kuraku S."/>
            <person name="Pignatelli M."/>
            <person name="Herrero J."/>
            <person name="Beal K."/>
            <person name="Nozawa M."/>
            <person name="Li Q."/>
            <person name="Wang J."/>
            <person name="Zhang H."/>
            <person name="Yu L."/>
            <person name="Shigenobu S."/>
            <person name="Wang J."/>
            <person name="Liu J."/>
            <person name="Flicek P."/>
            <person name="Searle S."/>
            <person name="Wang J."/>
            <person name="Kuratani S."/>
            <person name="Yin Y."/>
            <person name="Aken B."/>
            <person name="Zhang G."/>
            <person name="Irie N."/>
        </authorList>
    </citation>
    <scope>NUCLEOTIDE SEQUENCE [LARGE SCALE GENOMIC DNA]</scope>
</reference>
<keyword evidence="1" id="KW-0630">Potassium</keyword>
<dbReference type="Pfam" id="PF03853">
    <property type="entry name" value="YjeF_N"/>
    <property type="match status" value="2"/>
</dbReference>
<comment type="cofactor">
    <cofactor evidence="1">
        <name>K(+)</name>
        <dbReference type="ChEBI" id="CHEBI:29103"/>
    </cofactor>
    <text evidence="1">Binds 1 potassium ion per subunit.</text>
</comment>
<keyword evidence="1" id="KW-0547">Nucleotide-binding</keyword>
<dbReference type="SUPFAM" id="SSF48452">
    <property type="entry name" value="TPR-like"/>
    <property type="match status" value="2"/>
</dbReference>
<dbReference type="NCBIfam" id="TIGR00197">
    <property type="entry name" value="yjeF_nterm"/>
    <property type="match status" value="1"/>
</dbReference>
<feature type="binding site" evidence="1">
    <location>
        <position position="597"/>
    </location>
    <ligand>
        <name>K(+)</name>
        <dbReference type="ChEBI" id="CHEBI:29103"/>
    </ligand>
</feature>
<dbReference type="eggNOG" id="KOG1124">
    <property type="taxonomic scope" value="Eukaryota"/>
</dbReference>